<feature type="transmembrane region" description="Helical" evidence="1">
    <location>
        <begin position="31"/>
        <end position="50"/>
    </location>
</feature>
<dbReference type="AlphaFoldDB" id="A0A501W156"/>
<dbReference type="RefSeq" id="WP_140622431.1">
    <property type="nucleotide sequence ID" value="NZ_VFRQ01000008.1"/>
</dbReference>
<comment type="caution">
    <text evidence="2">The sequence shown here is derived from an EMBL/GenBank/DDBJ whole genome shotgun (WGS) entry which is preliminary data.</text>
</comment>
<evidence type="ECO:0000313" key="2">
    <source>
        <dbReference type="EMBL" id="TPE43018.1"/>
    </source>
</evidence>
<sequence>MKAKQSIPISIGIVLLNNLIGHYYGPSGITFTPAVIIAVTIITGHFTFGLKPYMKTILIIWLIALNDIGIKLYSDGMHDNVGQSLVLLYLLIGAIPAFGLLVWSIVKDKNEVMLNKMISIVLFPVLLMLHIYLFQELGLGRYY</sequence>
<feature type="transmembrane region" description="Helical" evidence="1">
    <location>
        <begin position="118"/>
        <end position="135"/>
    </location>
</feature>
<keyword evidence="1" id="KW-1133">Transmembrane helix</keyword>
<gene>
    <name evidence="2" type="ORF">FJM65_15335</name>
</gene>
<dbReference type="Proteomes" id="UP000316727">
    <property type="component" value="Unassembled WGS sequence"/>
</dbReference>
<accession>A0A501W156</accession>
<protein>
    <submittedName>
        <fullName evidence="2">Uncharacterized protein</fullName>
    </submittedName>
</protein>
<keyword evidence="1" id="KW-0812">Transmembrane</keyword>
<organism evidence="2 3">
    <name type="scientific">Pontibacter mangrovi</name>
    <dbReference type="NCBI Taxonomy" id="2589816"/>
    <lineage>
        <taxon>Bacteria</taxon>
        <taxon>Pseudomonadati</taxon>
        <taxon>Bacteroidota</taxon>
        <taxon>Cytophagia</taxon>
        <taxon>Cytophagales</taxon>
        <taxon>Hymenobacteraceae</taxon>
        <taxon>Pontibacter</taxon>
    </lineage>
</organism>
<feature type="transmembrane region" description="Helical" evidence="1">
    <location>
        <begin position="57"/>
        <end position="74"/>
    </location>
</feature>
<reference evidence="2 3" key="1">
    <citation type="submission" date="2019-06" db="EMBL/GenBank/DDBJ databases">
        <title>A novel bacterium of genus Pontibacter, isolated from marine sediment.</title>
        <authorList>
            <person name="Huang H."/>
            <person name="Mo K."/>
            <person name="Hu Y."/>
        </authorList>
    </citation>
    <scope>NUCLEOTIDE SEQUENCE [LARGE SCALE GENOMIC DNA]</scope>
    <source>
        <strain evidence="2 3">HB172049</strain>
    </source>
</reference>
<dbReference type="EMBL" id="VFRQ01000008">
    <property type="protein sequence ID" value="TPE43018.1"/>
    <property type="molecule type" value="Genomic_DNA"/>
</dbReference>
<name>A0A501W156_9BACT</name>
<feature type="transmembrane region" description="Helical" evidence="1">
    <location>
        <begin position="7"/>
        <end position="25"/>
    </location>
</feature>
<proteinExistence type="predicted"/>
<dbReference type="OrthoDB" id="1372856at2"/>
<keyword evidence="3" id="KW-1185">Reference proteome</keyword>
<evidence type="ECO:0000256" key="1">
    <source>
        <dbReference type="SAM" id="Phobius"/>
    </source>
</evidence>
<evidence type="ECO:0000313" key="3">
    <source>
        <dbReference type="Proteomes" id="UP000316727"/>
    </source>
</evidence>
<feature type="transmembrane region" description="Helical" evidence="1">
    <location>
        <begin position="86"/>
        <end position="106"/>
    </location>
</feature>
<keyword evidence="1" id="KW-0472">Membrane</keyword>